<proteinExistence type="predicted"/>
<evidence type="ECO:0000313" key="1">
    <source>
        <dbReference type="EMBL" id="KAG2557204.1"/>
    </source>
</evidence>
<keyword evidence="2" id="KW-1185">Reference proteome</keyword>
<sequence length="183" mass="20959">MLSVLPSMASFWSPILSGHQVYDRMLMREEKTISTINNGGSSLQVVTTERQQFKKITISFKIPSRQDVGALIQIVASGKESPVQMTYERRAIEVCLLELQNYGYLIPDLSWFKIKALQHNQQDIVTLCETLSRENLYDIDIFGNTFTAMSLEKILCQAVEQLGYYSTEYGLVYIREGLYQSSY</sequence>
<organism evidence="1 2">
    <name type="scientific">Panicum virgatum</name>
    <name type="common">Blackwell switchgrass</name>
    <dbReference type="NCBI Taxonomy" id="38727"/>
    <lineage>
        <taxon>Eukaryota</taxon>
        <taxon>Viridiplantae</taxon>
        <taxon>Streptophyta</taxon>
        <taxon>Embryophyta</taxon>
        <taxon>Tracheophyta</taxon>
        <taxon>Spermatophyta</taxon>
        <taxon>Magnoliopsida</taxon>
        <taxon>Liliopsida</taxon>
        <taxon>Poales</taxon>
        <taxon>Poaceae</taxon>
        <taxon>PACMAD clade</taxon>
        <taxon>Panicoideae</taxon>
        <taxon>Panicodae</taxon>
        <taxon>Paniceae</taxon>
        <taxon>Panicinae</taxon>
        <taxon>Panicum</taxon>
        <taxon>Panicum sect. Hiantes</taxon>
    </lineage>
</organism>
<evidence type="ECO:0000313" key="2">
    <source>
        <dbReference type="Proteomes" id="UP000823388"/>
    </source>
</evidence>
<dbReference type="AlphaFoldDB" id="A0A8T0PFK4"/>
<protein>
    <submittedName>
        <fullName evidence="1">Uncharacterized protein</fullName>
    </submittedName>
</protein>
<accession>A0A8T0PFK4</accession>
<dbReference type="Proteomes" id="UP000823388">
    <property type="component" value="Chromosome 8N"/>
</dbReference>
<comment type="caution">
    <text evidence="1">The sequence shown here is derived from an EMBL/GenBank/DDBJ whole genome shotgun (WGS) entry which is preliminary data.</text>
</comment>
<gene>
    <name evidence="1" type="ORF">PVAP13_8NG088400</name>
</gene>
<reference evidence="1" key="1">
    <citation type="submission" date="2020-05" db="EMBL/GenBank/DDBJ databases">
        <title>WGS assembly of Panicum virgatum.</title>
        <authorList>
            <person name="Lovell J.T."/>
            <person name="Jenkins J."/>
            <person name="Shu S."/>
            <person name="Juenger T.E."/>
            <person name="Schmutz J."/>
        </authorList>
    </citation>
    <scope>NUCLEOTIDE SEQUENCE</scope>
    <source>
        <strain evidence="1">AP13</strain>
    </source>
</reference>
<name>A0A8T0PFK4_PANVG</name>
<dbReference type="EMBL" id="CM029052">
    <property type="protein sequence ID" value="KAG2557204.1"/>
    <property type="molecule type" value="Genomic_DNA"/>
</dbReference>